<keyword evidence="4" id="KW-0572">Peptidoglycan-anchor</keyword>
<dbReference type="Pfam" id="PF08341">
    <property type="entry name" value="TED"/>
    <property type="match status" value="1"/>
</dbReference>
<dbReference type="PROSITE" id="PS50847">
    <property type="entry name" value="GRAM_POS_ANCHORING"/>
    <property type="match status" value="1"/>
</dbReference>
<evidence type="ECO:0000313" key="10">
    <source>
        <dbReference type="Proteomes" id="UP001596413"/>
    </source>
</evidence>
<proteinExistence type="predicted"/>
<name>A0ABW2GJ41_9ACTN</name>
<evidence type="ECO:0000256" key="1">
    <source>
        <dbReference type="ARBA" id="ARBA00022512"/>
    </source>
</evidence>
<feature type="compositionally biased region" description="Low complexity" evidence="5">
    <location>
        <begin position="403"/>
        <end position="423"/>
    </location>
</feature>
<dbReference type="NCBIfam" id="TIGR03934">
    <property type="entry name" value="TQXA_dom"/>
    <property type="match status" value="1"/>
</dbReference>
<comment type="caution">
    <text evidence="9">The sequence shown here is derived from an EMBL/GenBank/DDBJ whole genome shotgun (WGS) entry which is preliminary data.</text>
</comment>
<evidence type="ECO:0000313" key="9">
    <source>
        <dbReference type="EMBL" id="MFC7220144.1"/>
    </source>
</evidence>
<dbReference type="EMBL" id="JBHSZO010000029">
    <property type="protein sequence ID" value="MFC7220144.1"/>
    <property type="molecule type" value="Genomic_DNA"/>
</dbReference>
<dbReference type="InterPro" id="IPR023849">
    <property type="entry name" value="TQXA_dom"/>
</dbReference>
<evidence type="ECO:0000256" key="2">
    <source>
        <dbReference type="ARBA" id="ARBA00022525"/>
    </source>
</evidence>
<dbReference type="InterPro" id="IPR019931">
    <property type="entry name" value="LPXTG_anchor"/>
</dbReference>
<dbReference type="Proteomes" id="UP001596413">
    <property type="component" value="Unassembled WGS sequence"/>
</dbReference>
<dbReference type="Pfam" id="PF05506">
    <property type="entry name" value="PLipase_C_C"/>
    <property type="match status" value="1"/>
</dbReference>
<feature type="region of interest" description="Disordered" evidence="5">
    <location>
        <begin position="402"/>
        <end position="435"/>
    </location>
</feature>
<gene>
    <name evidence="9" type="ORF">ACFQLX_18540</name>
</gene>
<evidence type="ECO:0000256" key="3">
    <source>
        <dbReference type="ARBA" id="ARBA00022729"/>
    </source>
</evidence>
<feature type="chain" id="PRO_5045968111" evidence="7">
    <location>
        <begin position="35"/>
        <end position="467"/>
    </location>
</feature>
<feature type="domain" description="Gram-positive cocci surface proteins LPxTG" evidence="8">
    <location>
        <begin position="430"/>
        <end position="467"/>
    </location>
</feature>
<keyword evidence="10" id="KW-1185">Reference proteome</keyword>
<reference evidence="10" key="1">
    <citation type="journal article" date="2019" name="Int. J. Syst. Evol. Microbiol.">
        <title>The Global Catalogue of Microorganisms (GCM) 10K type strain sequencing project: providing services to taxonomists for standard genome sequencing and annotation.</title>
        <authorList>
            <consortium name="The Broad Institute Genomics Platform"/>
            <consortium name="The Broad Institute Genome Sequencing Center for Infectious Disease"/>
            <person name="Wu L."/>
            <person name="Ma J."/>
        </authorList>
    </citation>
    <scope>NUCLEOTIDE SEQUENCE [LARGE SCALE GENOMIC DNA]</scope>
    <source>
        <strain evidence="10">CGMCC 1.13681</strain>
    </source>
</reference>
<keyword evidence="6" id="KW-0812">Transmembrane</keyword>
<evidence type="ECO:0000256" key="4">
    <source>
        <dbReference type="ARBA" id="ARBA00023088"/>
    </source>
</evidence>
<dbReference type="InterPro" id="IPR013552">
    <property type="entry name" value="Thioester_dom"/>
</dbReference>
<sequence>MNSISGTRRASRSVRLTAALLGAGLLGAAAITTAAPAAAQDSQPAPAGGATATLGGLKTADRAVLHHEDGSTDELGAGLFEMAVDEGATLQTYCIDFGHPTQSEARYQEVPWAESSLHDNQDAGRIRWILQNSYPQVKDLAGLAGRAGAGSLTEATAAAGTQVAIWRFSDQVDIEAKDPAAEKLADFLYDNAQDSEEPSASLRLEPAAVSGKSGERLGPITVRTDAAAADLALSKEGAAAGVKVVDKDGKAVASAVDGSELYLDVPAGAPDGSAAVSVRAATKVPVGRAFTGIGEFAKSQVQILAGSELSTVTATAAATWAKQGAIPAVTAHKNCAKGGVDVTAKNEGDESFPFELAGQTYEVAPGESRTVTVPVREDQAYKITITGPNGFSKVFEGVLDCETAPSPADSPATPAPQPSAASTGGSGDDLAETGGSSATPWIAGVAVALVAAGGGVVLLVRRKSAGA</sequence>
<keyword evidence="6" id="KW-1133">Transmembrane helix</keyword>
<evidence type="ECO:0000259" key="8">
    <source>
        <dbReference type="PROSITE" id="PS50847"/>
    </source>
</evidence>
<keyword evidence="2" id="KW-0964">Secreted</keyword>
<dbReference type="NCBIfam" id="NF041528">
    <property type="entry name" value="strep_LAETG"/>
    <property type="match status" value="1"/>
</dbReference>
<evidence type="ECO:0000256" key="7">
    <source>
        <dbReference type="SAM" id="SignalP"/>
    </source>
</evidence>
<dbReference type="RefSeq" id="WP_386416609.1">
    <property type="nucleotide sequence ID" value="NZ_JBHSZO010000029.1"/>
</dbReference>
<dbReference type="InterPro" id="IPR008475">
    <property type="entry name" value="PLipase_C_C"/>
</dbReference>
<keyword evidence="3 7" id="KW-0732">Signal</keyword>
<feature type="signal peptide" evidence="7">
    <location>
        <begin position="1"/>
        <end position="34"/>
    </location>
</feature>
<protein>
    <submittedName>
        <fullName evidence="9">LAETG motif-containing sortase-dependent surface protein</fullName>
    </submittedName>
</protein>
<keyword evidence="6" id="KW-0472">Membrane</keyword>
<evidence type="ECO:0000256" key="5">
    <source>
        <dbReference type="SAM" id="MobiDB-lite"/>
    </source>
</evidence>
<dbReference type="Gene3D" id="1.10.150.480">
    <property type="match status" value="1"/>
</dbReference>
<accession>A0ABW2GJ41</accession>
<organism evidence="9 10">
    <name type="scientific">Streptomyces polyrhachis</name>
    <dbReference type="NCBI Taxonomy" id="1282885"/>
    <lineage>
        <taxon>Bacteria</taxon>
        <taxon>Bacillati</taxon>
        <taxon>Actinomycetota</taxon>
        <taxon>Actinomycetes</taxon>
        <taxon>Kitasatosporales</taxon>
        <taxon>Streptomycetaceae</taxon>
        <taxon>Streptomyces</taxon>
    </lineage>
</organism>
<keyword evidence="1" id="KW-0134">Cell wall</keyword>
<evidence type="ECO:0000256" key="6">
    <source>
        <dbReference type="SAM" id="Phobius"/>
    </source>
</evidence>
<feature type="transmembrane region" description="Helical" evidence="6">
    <location>
        <begin position="441"/>
        <end position="460"/>
    </location>
</feature>